<protein>
    <submittedName>
        <fullName evidence="1">Uncharacterized protein</fullName>
    </submittedName>
</protein>
<accession>A0ABX5YEW7</accession>
<evidence type="ECO:0000313" key="2">
    <source>
        <dbReference type="Proteomes" id="UP000322887"/>
    </source>
</evidence>
<evidence type="ECO:0000313" key="1">
    <source>
        <dbReference type="EMBL" id="QEG14181.1"/>
    </source>
</evidence>
<organism evidence="1 2">
    <name type="scientific">Gimesia maris</name>
    <dbReference type="NCBI Taxonomy" id="122"/>
    <lineage>
        <taxon>Bacteria</taxon>
        <taxon>Pseudomonadati</taxon>
        <taxon>Planctomycetota</taxon>
        <taxon>Planctomycetia</taxon>
        <taxon>Planctomycetales</taxon>
        <taxon>Planctomycetaceae</taxon>
        <taxon>Gimesia</taxon>
    </lineage>
</organism>
<sequence>MVYLKQNKDRKTDFQSIEPDCFEKQNDPIQAQFRFLM</sequence>
<gene>
    <name evidence="1" type="ORF">GmarT_00140</name>
</gene>
<dbReference type="Proteomes" id="UP000322887">
    <property type="component" value="Chromosome"/>
</dbReference>
<name>A0ABX5YEW7_9PLAN</name>
<keyword evidence="2" id="KW-1185">Reference proteome</keyword>
<reference evidence="1 2" key="1">
    <citation type="submission" date="2019-08" db="EMBL/GenBank/DDBJ databases">
        <title>Deep-cultivation of Planctomycetes and their phenomic and genomic characterization uncovers novel biology.</title>
        <authorList>
            <person name="Wiegand S."/>
            <person name="Jogler M."/>
            <person name="Boedeker C."/>
            <person name="Pinto D."/>
            <person name="Vollmers J."/>
            <person name="Rivas-Marin E."/>
            <person name="Kohn T."/>
            <person name="Peeters S.H."/>
            <person name="Heuer A."/>
            <person name="Rast P."/>
            <person name="Oberbeckmann S."/>
            <person name="Bunk B."/>
            <person name="Jeske O."/>
            <person name="Meyerdierks A."/>
            <person name="Storesund J.E."/>
            <person name="Kallscheuer N."/>
            <person name="Luecker S."/>
            <person name="Lage O.M."/>
            <person name="Pohl T."/>
            <person name="Merkel B.J."/>
            <person name="Hornburger P."/>
            <person name="Mueller R.-W."/>
            <person name="Bruemmer F."/>
            <person name="Labrenz M."/>
            <person name="Spormann A.M."/>
            <person name="Op den Camp H."/>
            <person name="Overmann J."/>
            <person name="Amann R."/>
            <person name="Jetten M.S.M."/>
            <person name="Mascher T."/>
            <person name="Medema M.H."/>
            <person name="Devos D.P."/>
            <person name="Kaster A.-K."/>
            <person name="Ovreas L."/>
            <person name="Rohde M."/>
            <person name="Galperin M.Y."/>
            <person name="Jogler C."/>
        </authorList>
    </citation>
    <scope>NUCLEOTIDE SEQUENCE [LARGE SCALE GENOMIC DNA]</scope>
    <source>
        <strain evidence="1 2">DSM 8797</strain>
    </source>
</reference>
<dbReference type="EMBL" id="CP042910">
    <property type="protein sequence ID" value="QEG14181.1"/>
    <property type="molecule type" value="Genomic_DNA"/>
</dbReference>
<proteinExistence type="predicted"/>